<dbReference type="EMBL" id="BPLQ01004544">
    <property type="protein sequence ID" value="GIY08693.1"/>
    <property type="molecule type" value="Genomic_DNA"/>
</dbReference>
<organism evidence="2 3">
    <name type="scientific">Caerostris darwini</name>
    <dbReference type="NCBI Taxonomy" id="1538125"/>
    <lineage>
        <taxon>Eukaryota</taxon>
        <taxon>Metazoa</taxon>
        <taxon>Ecdysozoa</taxon>
        <taxon>Arthropoda</taxon>
        <taxon>Chelicerata</taxon>
        <taxon>Arachnida</taxon>
        <taxon>Araneae</taxon>
        <taxon>Araneomorphae</taxon>
        <taxon>Entelegynae</taxon>
        <taxon>Araneoidea</taxon>
        <taxon>Araneidae</taxon>
        <taxon>Caerostris</taxon>
    </lineage>
</organism>
<gene>
    <name evidence="2" type="ORF">CDAR_23911</name>
</gene>
<comment type="caution">
    <text evidence="2">The sequence shown here is derived from an EMBL/GenBank/DDBJ whole genome shotgun (WGS) entry which is preliminary data.</text>
</comment>
<accession>A0AAV4QF49</accession>
<sequence length="125" mass="14159">MSCRLRVTVQHTQNMPDSLQKLQVHMERLQNAFSNLSQQKDIAEILQQATFNTILQKQNISDNHHSSQNTIHLTTIECQHQADTSLKLLSQTKLISDFKNLPQAPNIAKDLVIIIAECTISKDLA</sequence>
<proteinExistence type="predicted"/>
<name>A0AAV4QF49_9ARAC</name>
<reference evidence="2 3" key="1">
    <citation type="submission" date="2021-06" db="EMBL/GenBank/DDBJ databases">
        <title>Caerostris darwini draft genome.</title>
        <authorList>
            <person name="Kono N."/>
            <person name="Arakawa K."/>
        </authorList>
    </citation>
    <scope>NUCLEOTIDE SEQUENCE [LARGE SCALE GENOMIC DNA]</scope>
</reference>
<keyword evidence="1" id="KW-0175">Coiled coil</keyword>
<protein>
    <submittedName>
        <fullName evidence="2">Uncharacterized protein</fullName>
    </submittedName>
</protein>
<dbReference type="Proteomes" id="UP001054837">
    <property type="component" value="Unassembled WGS sequence"/>
</dbReference>
<dbReference type="AlphaFoldDB" id="A0AAV4QF49"/>
<evidence type="ECO:0000256" key="1">
    <source>
        <dbReference type="SAM" id="Coils"/>
    </source>
</evidence>
<feature type="coiled-coil region" evidence="1">
    <location>
        <begin position="19"/>
        <end position="46"/>
    </location>
</feature>
<evidence type="ECO:0000313" key="3">
    <source>
        <dbReference type="Proteomes" id="UP001054837"/>
    </source>
</evidence>
<keyword evidence="3" id="KW-1185">Reference proteome</keyword>
<evidence type="ECO:0000313" key="2">
    <source>
        <dbReference type="EMBL" id="GIY08693.1"/>
    </source>
</evidence>